<evidence type="ECO:0000313" key="2">
    <source>
        <dbReference type="Proteomes" id="UP000035682"/>
    </source>
</evidence>
<organism evidence="1">
    <name type="scientific">Strongyloides ratti</name>
    <name type="common">Parasitic roundworm</name>
    <dbReference type="NCBI Taxonomy" id="34506"/>
    <lineage>
        <taxon>Eukaryota</taxon>
        <taxon>Metazoa</taxon>
        <taxon>Ecdysozoa</taxon>
        <taxon>Nematoda</taxon>
        <taxon>Chromadorea</taxon>
        <taxon>Rhabditida</taxon>
        <taxon>Tylenchina</taxon>
        <taxon>Panagrolaimomorpha</taxon>
        <taxon>Strongyloidoidea</taxon>
        <taxon>Strongyloididae</taxon>
        <taxon>Strongyloides</taxon>
    </lineage>
</organism>
<gene>
    <name evidence="1 3 4" type="ORF">SRAE_2000100500</name>
</gene>
<dbReference type="RefSeq" id="XP_024505535.1">
    <property type="nucleotide sequence ID" value="XM_024651904.1"/>
</dbReference>
<dbReference type="GeneID" id="36378699"/>
<reference evidence="1 2" key="1">
    <citation type="submission" date="2014-09" db="EMBL/GenBank/DDBJ databases">
        <authorList>
            <person name="Martin A.A."/>
        </authorList>
    </citation>
    <scope>NUCLEOTIDE SEQUENCE</scope>
    <source>
        <strain evidence="2">ED321</strain>
        <strain evidence="1">ED321 Heterogonic</strain>
    </source>
</reference>
<dbReference type="EMBL" id="LN609529">
    <property type="protein sequence ID" value="CEF66335.1"/>
    <property type="molecule type" value="Genomic_DNA"/>
</dbReference>
<protein>
    <submittedName>
        <fullName evidence="1 3">Uncharacterized protein</fullName>
    </submittedName>
</protein>
<sequence length="336" mass="39028">MLENKMSKFDVRINMLDKKFDFIIEKLAPEALPINLQRCEDKLVIQDNVDNDEKLKNNVNLLKHETIIGKVTQHFSNPCADMEYEKIGSDSENYYDIPDEFEKQHVINLESLKNNVHDSVSNNHEKLSVSKGRDVLNLTIEEDVLSSSSSVIDESEKTRVKIKPVENFHFKPVDNNINGNYIMDTIITEKNFQHNEYNNNCEKKAIGVNEEYRKPVEMHKNSHSNILWESDTPCLLFCHSSENNKFNLMGDTKCKIISSVSNDYYTLVFSGLIPDNLLLAVKLDENIDFKIMGENHVMFKFIHFDEKCEEVKNHCIEFKSREYVDEFIKVICNLCG</sequence>
<reference evidence="3" key="2">
    <citation type="submission" date="2020-12" db="UniProtKB">
        <authorList>
            <consortium name="WormBaseParasite"/>
        </authorList>
    </citation>
    <scope>IDENTIFICATION</scope>
</reference>
<evidence type="ECO:0000313" key="4">
    <source>
        <dbReference type="WormBase" id="SRAE_2000100500"/>
    </source>
</evidence>
<dbReference type="WormBase" id="SRAE_2000100500">
    <property type="protein sequence ID" value="SRP00336"/>
    <property type="gene ID" value="WBGene00261205"/>
</dbReference>
<dbReference type="AlphaFoldDB" id="A0A090LFR9"/>
<dbReference type="CTD" id="36378699"/>
<dbReference type="Proteomes" id="UP000035682">
    <property type="component" value="Unplaced"/>
</dbReference>
<accession>A0A090LFR9</accession>
<dbReference type="WBParaSite" id="SRAE_2000100500.1">
    <property type="protein sequence ID" value="SRAE_2000100500.1"/>
    <property type="gene ID" value="WBGene00261205"/>
</dbReference>
<keyword evidence="2" id="KW-1185">Reference proteome</keyword>
<evidence type="ECO:0000313" key="3">
    <source>
        <dbReference type="WBParaSite" id="SRAE_2000100500.1"/>
    </source>
</evidence>
<evidence type="ECO:0000313" key="1">
    <source>
        <dbReference type="EMBL" id="CEF66335.1"/>
    </source>
</evidence>
<name>A0A090LFR9_STRRB</name>
<proteinExistence type="predicted"/>